<organism evidence="4 5">
    <name type="scientific">Gloeocapsopsis dulcis AAB1 = 1H9</name>
    <dbReference type="NCBI Taxonomy" id="1433147"/>
    <lineage>
        <taxon>Bacteria</taxon>
        <taxon>Bacillati</taxon>
        <taxon>Cyanobacteriota</taxon>
        <taxon>Cyanophyceae</taxon>
        <taxon>Oscillatoriophycideae</taxon>
        <taxon>Chroococcales</taxon>
        <taxon>Chroococcaceae</taxon>
        <taxon>Gloeocapsopsis</taxon>
        <taxon>Gloeocapsopsis dulcis</taxon>
    </lineage>
</organism>
<dbReference type="InterPro" id="IPR050738">
    <property type="entry name" value="Sulfatase"/>
</dbReference>
<protein>
    <recommendedName>
        <fullName evidence="3">Sulfatase N-terminal domain-containing protein</fullName>
    </recommendedName>
</protein>
<dbReference type="CDD" id="cd16027">
    <property type="entry name" value="SGSH"/>
    <property type="match status" value="1"/>
</dbReference>
<dbReference type="InterPro" id="IPR000917">
    <property type="entry name" value="Sulfatase_N"/>
</dbReference>
<evidence type="ECO:0000313" key="4">
    <source>
        <dbReference type="EMBL" id="MUL37588.1"/>
    </source>
</evidence>
<dbReference type="EMBL" id="NAPY01000023">
    <property type="protein sequence ID" value="MUL37588.1"/>
    <property type="molecule type" value="Genomic_DNA"/>
</dbReference>
<comment type="similarity">
    <text evidence="1">Belongs to the sulfatase family.</text>
</comment>
<dbReference type="GO" id="GO:0004065">
    <property type="term" value="F:arylsulfatase activity"/>
    <property type="evidence" value="ECO:0007669"/>
    <property type="project" value="TreeGrafter"/>
</dbReference>
<evidence type="ECO:0000256" key="2">
    <source>
        <dbReference type="ARBA" id="ARBA00022801"/>
    </source>
</evidence>
<proteinExistence type="inferred from homology"/>
<dbReference type="AlphaFoldDB" id="A0A6N8FWT3"/>
<dbReference type="PANTHER" id="PTHR42693:SF53">
    <property type="entry name" value="ENDO-4-O-SULFATASE"/>
    <property type="match status" value="1"/>
</dbReference>
<evidence type="ECO:0000256" key="1">
    <source>
        <dbReference type="ARBA" id="ARBA00008779"/>
    </source>
</evidence>
<dbReference type="InterPro" id="IPR017850">
    <property type="entry name" value="Alkaline_phosphatase_core_sf"/>
</dbReference>
<dbReference type="Proteomes" id="UP000441797">
    <property type="component" value="Unassembled WGS sequence"/>
</dbReference>
<dbReference type="Pfam" id="PF00884">
    <property type="entry name" value="Sulfatase"/>
    <property type="match status" value="1"/>
</dbReference>
<sequence>MTTGISQFMRQLESIYITRRKLLTYSGAAGLASAASFSEFIFSRTGNSATLPNILLVTADDLGQTLGCYGDRYARTPNINNLARQGIRFLNAYVTNASCSSSRSSLFTGLYPHQTGYFLPKREPIGQVGLAYPNSGYAMDPRVVTMPQLLKAAGYRTGIIGKLHLYPEASFPFDYNIPAQGYDTSDQGINMRNVEVVAQRARTFFSQSQQPFFLKISYSDPHNPFPTQVNGYPKQPYGVAEIPPFPWQGIDTPAVRKRMAGYYNSVARLDAGIGLLLNQLAQSGKAQNTIVIFMGDHGPGFTRAKGSCYEAGLRVPLIVRWSSKIAPNLVNVNSLISNVDILPTVLQAAGLVVPRNLAGRSLIPLFQRNTTGWRSVLCAEYTSHTRPCFYPRRSIRGARYKYILNLLPNRHNPYMVVDQDVAFAEARNLPAGHPAKVAMDRCHKPPAEELYDLQTDPIEFNNLAGKPEHQARLQLLRDQLLNWRQQSADPLLDPAVLLAMTQAHFG</sequence>
<keyword evidence="5" id="KW-1185">Reference proteome</keyword>
<dbReference type="SUPFAM" id="SSF53649">
    <property type="entry name" value="Alkaline phosphatase-like"/>
    <property type="match status" value="1"/>
</dbReference>
<accession>A0A6N8FWT3</accession>
<comment type="caution">
    <text evidence="4">The sequence shown here is derived from an EMBL/GenBank/DDBJ whole genome shotgun (WGS) entry which is preliminary data.</text>
</comment>
<reference evidence="4 5" key="1">
    <citation type="journal article" date="2019" name="Front. Microbiol.">
        <title>Genomic Features for Desiccation Tolerance and Sugar Biosynthesis in the Extremophile Gloeocapsopsis sp. UTEX B3054.</title>
        <authorList>
            <person name="Urrejola C."/>
            <person name="Alcorta J."/>
            <person name="Salas L."/>
            <person name="Vasquez M."/>
            <person name="Polz M.F."/>
            <person name="Vicuna R."/>
            <person name="Diez B."/>
        </authorList>
    </citation>
    <scope>NUCLEOTIDE SEQUENCE [LARGE SCALE GENOMIC DNA]</scope>
    <source>
        <strain evidence="4 5">1H9</strain>
    </source>
</reference>
<keyword evidence="2" id="KW-0378">Hydrolase</keyword>
<feature type="domain" description="Sulfatase N-terminal" evidence="3">
    <location>
        <begin position="52"/>
        <end position="350"/>
    </location>
</feature>
<evidence type="ECO:0000313" key="5">
    <source>
        <dbReference type="Proteomes" id="UP000441797"/>
    </source>
</evidence>
<name>A0A6N8FWT3_9CHRO</name>
<dbReference type="Gene3D" id="3.40.720.10">
    <property type="entry name" value="Alkaline Phosphatase, subunit A"/>
    <property type="match status" value="1"/>
</dbReference>
<evidence type="ECO:0000259" key="3">
    <source>
        <dbReference type="Pfam" id="PF00884"/>
    </source>
</evidence>
<gene>
    <name evidence="4" type="ORF">BWI75_14950</name>
</gene>
<dbReference type="PANTHER" id="PTHR42693">
    <property type="entry name" value="ARYLSULFATASE FAMILY MEMBER"/>
    <property type="match status" value="1"/>
</dbReference>